<dbReference type="Proteomes" id="UP000579136">
    <property type="component" value="Unassembled WGS sequence"/>
</dbReference>
<protein>
    <submittedName>
        <fullName evidence="2">Small secreted protein</fullName>
    </submittedName>
</protein>
<comment type="caution">
    <text evidence="2">The sequence shown here is derived from an EMBL/GenBank/DDBJ whole genome shotgun (WGS) entry which is preliminary data.</text>
</comment>
<sequence>MSKRSFWTIVLSVVAIVPVILWVISRRTIDVDKVLDNLYLQFDGISFVSVDYNQSNSERFGQNPKVLHGVVHVEQGDDLQKYNFTANKYTGEIMEITVQ</sequence>
<gene>
    <name evidence="2" type="ORF">HNQ45_000094</name>
</gene>
<name>A0A9Q2CVZ7_9STAP</name>
<evidence type="ECO:0000313" key="2">
    <source>
        <dbReference type="EMBL" id="MBB5175236.1"/>
    </source>
</evidence>
<reference evidence="2 3" key="1">
    <citation type="submission" date="2020-08" db="EMBL/GenBank/DDBJ databases">
        <title>Genomic Encyclopedia of Type Strains, Phase IV (KMG-IV): sequencing the most valuable type-strain genomes for metagenomic binning, comparative biology and taxonomic classification.</title>
        <authorList>
            <person name="Goeker M."/>
        </authorList>
    </citation>
    <scope>NUCLEOTIDE SEQUENCE [LARGE SCALE GENOMIC DNA]</scope>
    <source>
        <strain evidence="2 3">DSM 19163</strain>
    </source>
</reference>
<evidence type="ECO:0000256" key="1">
    <source>
        <dbReference type="SAM" id="Phobius"/>
    </source>
</evidence>
<proteinExistence type="predicted"/>
<organism evidence="2 3">
    <name type="scientific">Nosocomiicoccus ampullae</name>
    <dbReference type="NCBI Taxonomy" id="489910"/>
    <lineage>
        <taxon>Bacteria</taxon>
        <taxon>Bacillati</taxon>
        <taxon>Bacillota</taxon>
        <taxon>Bacilli</taxon>
        <taxon>Bacillales</taxon>
        <taxon>Staphylococcaceae</taxon>
        <taxon>Nosocomiicoccus</taxon>
    </lineage>
</organism>
<keyword evidence="3" id="KW-1185">Reference proteome</keyword>
<dbReference type="AlphaFoldDB" id="A0A9Q2CVZ7"/>
<dbReference type="EMBL" id="JACHHF010000001">
    <property type="protein sequence ID" value="MBB5175236.1"/>
    <property type="molecule type" value="Genomic_DNA"/>
</dbReference>
<accession>A0A9Q2CVZ7</accession>
<dbReference type="RefSeq" id="WP_183672669.1">
    <property type="nucleotide sequence ID" value="NZ_CBCRYX010000003.1"/>
</dbReference>
<evidence type="ECO:0000313" key="3">
    <source>
        <dbReference type="Proteomes" id="UP000579136"/>
    </source>
</evidence>
<keyword evidence="1" id="KW-0812">Transmembrane</keyword>
<feature type="transmembrane region" description="Helical" evidence="1">
    <location>
        <begin position="6"/>
        <end position="24"/>
    </location>
</feature>
<keyword evidence="1" id="KW-0472">Membrane</keyword>
<keyword evidence="1" id="KW-1133">Transmembrane helix</keyword>